<proteinExistence type="predicted"/>
<dbReference type="GO" id="GO:0005789">
    <property type="term" value="C:endoplasmic reticulum membrane"/>
    <property type="evidence" value="ECO:0007669"/>
    <property type="project" value="TreeGrafter"/>
</dbReference>
<accession>A0A2U1MHE5</accession>
<dbReference type="InterPro" id="IPR008949">
    <property type="entry name" value="Isoprenoid_synthase_dom_sf"/>
</dbReference>
<keyword evidence="2" id="KW-1185">Reference proteome</keyword>
<dbReference type="STRING" id="35608.A0A2U1MHE5"/>
<dbReference type="PANTHER" id="PTHR11626">
    <property type="entry name" value="FARNESYL-DIPHOSPHATE FARNESYLTRANSFERASE"/>
    <property type="match status" value="1"/>
</dbReference>
<comment type="caution">
    <text evidence="1">The sequence shown here is derived from an EMBL/GenBank/DDBJ whole genome shotgun (WGS) entry which is preliminary data.</text>
</comment>
<organism evidence="1 2">
    <name type="scientific">Artemisia annua</name>
    <name type="common">Sweet wormwood</name>
    <dbReference type="NCBI Taxonomy" id="35608"/>
    <lineage>
        <taxon>Eukaryota</taxon>
        <taxon>Viridiplantae</taxon>
        <taxon>Streptophyta</taxon>
        <taxon>Embryophyta</taxon>
        <taxon>Tracheophyta</taxon>
        <taxon>Spermatophyta</taxon>
        <taxon>Magnoliopsida</taxon>
        <taxon>eudicotyledons</taxon>
        <taxon>Gunneridae</taxon>
        <taxon>Pentapetalae</taxon>
        <taxon>asterids</taxon>
        <taxon>campanulids</taxon>
        <taxon>Asterales</taxon>
        <taxon>Asteraceae</taxon>
        <taxon>Asteroideae</taxon>
        <taxon>Anthemideae</taxon>
        <taxon>Artemisiinae</taxon>
        <taxon>Artemisia</taxon>
    </lineage>
</organism>
<dbReference type="PANTHER" id="PTHR11626:SF2">
    <property type="entry name" value="SQUALENE SYNTHASE"/>
    <property type="match status" value="1"/>
</dbReference>
<sequence length="242" mass="27927">MWGLKAVLKHLNASNPLLKRKMIPGKPLGYSTLRHEWSLNDVLNHPNDIFPLLKLKMAMKKAEKEIPTDPNWGFCYSILPRVSSSFALIIPLLDYDSRDILYHCSPYVVPSANLGVSLWTPMHMHTYAYGWNHGEMPMKRNIATTGLEIHAGKEDDTSIATEIKVPILKAFHRHIYDRDWHFSCGTKENKVLMDNFHHVSDAFLELDKSYQEVLENTIMRMGAGMSKYICKEVYKSLYKVIF</sequence>
<dbReference type="SUPFAM" id="SSF48576">
    <property type="entry name" value="Terpenoid synthases"/>
    <property type="match status" value="1"/>
</dbReference>
<dbReference type="AlphaFoldDB" id="A0A2U1MHE5"/>
<dbReference type="Proteomes" id="UP000245207">
    <property type="component" value="Unassembled WGS sequence"/>
</dbReference>
<dbReference type="GO" id="GO:0045338">
    <property type="term" value="P:farnesyl diphosphate metabolic process"/>
    <property type="evidence" value="ECO:0007669"/>
    <property type="project" value="InterPro"/>
</dbReference>
<evidence type="ECO:0000313" key="1">
    <source>
        <dbReference type="EMBL" id="PWA60636.1"/>
    </source>
</evidence>
<dbReference type="InterPro" id="IPR044844">
    <property type="entry name" value="Trans_IPPS_euk-type"/>
</dbReference>
<dbReference type="EMBL" id="PKPP01005306">
    <property type="protein sequence ID" value="PWA60636.1"/>
    <property type="molecule type" value="Genomic_DNA"/>
</dbReference>
<dbReference type="Gene3D" id="1.10.600.10">
    <property type="entry name" value="Farnesyl Diphosphate Synthase"/>
    <property type="match status" value="1"/>
</dbReference>
<evidence type="ECO:0000313" key="2">
    <source>
        <dbReference type="Proteomes" id="UP000245207"/>
    </source>
</evidence>
<keyword evidence="1" id="KW-0808">Transferase</keyword>
<dbReference type="GO" id="GO:0051996">
    <property type="term" value="F:squalene synthase [NAD(P)H] activity"/>
    <property type="evidence" value="ECO:0007669"/>
    <property type="project" value="InterPro"/>
</dbReference>
<reference evidence="1 2" key="1">
    <citation type="journal article" date="2018" name="Mol. Plant">
        <title>The genome of Artemisia annua provides insight into the evolution of Asteraceae family and artemisinin biosynthesis.</title>
        <authorList>
            <person name="Shen Q."/>
            <person name="Zhang L."/>
            <person name="Liao Z."/>
            <person name="Wang S."/>
            <person name="Yan T."/>
            <person name="Shi P."/>
            <person name="Liu M."/>
            <person name="Fu X."/>
            <person name="Pan Q."/>
            <person name="Wang Y."/>
            <person name="Lv Z."/>
            <person name="Lu X."/>
            <person name="Zhang F."/>
            <person name="Jiang W."/>
            <person name="Ma Y."/>
            <person name="Chen M."/>
            <person name="Hao X."/>
            <person name="Li L."/>
            <person name="Tang Y."/>
            <person name="Lv G."/>
            <person name="Zhou Y."/>
            <person name="Sun X."/>
            <person name="Brodelius P.E."/>
            <person name="Rose J.K.C."/>
            <person name="Tang K."/>
        </authorList>
    </citation>
    <scope>NUCLEOTIDE SEQUENCE [LARGE SCALE GENOMIC DNA]</scope>
    <source>
        <strain evidence="2">cv. Huhao1</strain>
        <tissue evidence="1">Leaf</tissue>
    </source>
</reference>
<protein>
    <submittedName>
        <fullName evidence="1">Farnesyl-diphosphate farnesyltransferase</fullName>
    </submittedName>
</protein>
<name>A0A2U1MHE5_ARTAN</name>
<gene>
    <name evidence="1" type="ORF">CTI12_AA381120</name>
</gene>
<dbReference type="OrthoDB" id="431150at2759"/>